<reference evidence="2" key="1">
    <citation type="journal article" date="2024" name="Front. Bioeng. Biotechnol.">
        <title>Genome-scale model development and genomic sequencing of the oleaginous clade Lipomyces.</title>
        <authorList>
            <person name="Czajka J.J."/>
            <person name="Han Y."/>
            <person name="Kim J."/>
            <person name="Mondo S.J."/>
            <person name="Hofstad B.A."/>
            <person name="Robles A."/>
            <person name="Haridas S."/>
            <person name="Riley R."/>
            <person name="LaButti K."/>
            <person name="Pangilinan J."/>
            <person name="Andreopoulos W."/>
            <person name="Lipzen A."/>
            <person name="Yan J."/>
            <person name="Wang M."/>
            <person name="Ng V."/>
            <person name="Grigoriev I.V."/>
            <person name="Spatafora J.W."/>
            <person name="Magnuson J.K."/>
            <person name="Baker S.E."/>
            <person name="Pomraning K.R."/>
        </authorList>
    </citation>
    <scope>NUCLEOTIDE SEQUENCE [LARGE SCALE GENOMIC DNA]</scope>
    <source>
        <strain evidence="2">CBS 7786</strain>
    </source>
</reference>
<proteinExistence type="predicted"/>
<evidence type="ECO:0000313" key="1">
    <source>
        <dbReference type="EMBL" id="KAK9236942.1"/>
    </source>
</evidence>
<sequence>MVLSRTGMPQTKLLQPASALRASCVALRLCGLPTAGRYVGNGMSASRSRRYYFMLPWVRHRVLDGEGAWHRSTWRRSKDEKAEMQVRTTQFIWRTNGTSKYVDGNVFTKSSDLVSQKGRRRQFRDFMAFDSDYVTDYVLASSLLKSRKQGATPSPQMNVEKAFDESQIPVITTTTTASRQFDKVSRQVPTSTLKQYYATLFATNDRLKPGNMIVDRFINDLLDIDRSVIPAINAVMKNMEPMIKTELVPYAKSDVTAKDSSSASSTQERGKCAATAVATATAPTTTQVDDVTLAGGPLYLAKVRDANKKAKEAVGQQESTSSETNENAEHGSELVAVSKSESSVTSEDISRSSAKFDQRSQDKNIVEEVGMATPPPPCNRSDSDASNECVGFSDDEIPRDWPSSAATGSNASTDSKLPSSNTEQSVTSALEALNMESDQEALRFEENPDTAGYPLSQKDAVKPSEIEHIDEKVLINPSGTAEHEAGTKESLESDVVSSHEWPESSARDLEKKLDSLRADHDSDIKALSNTVAQLVNSPDYALGIQELEETIRDVQKQLDELKKNNDPVSGTPKDTGAAETVSGQKTERRDAEFSEADEPCLPNKRRNWAAFEDKSRDSSVAQEKGVDTLIITPAMHKVRTKIARGFAKQLSQDPEFLTNAFGKLSRREMRRITDLADQGWVIVRVGQDGSLVFQKSPKDKRAVRRAAKLLSGLIVVSGVILTMFVGYGYMMVI</sequence>
<gene>
    <name evidence="1" type="ORF">V1525DRAFT_405458</name>
</gene>
<organism evidence="1 2">
    <name type="scientific">Lipomyces kononenkoae</name>
    <name type="common">Yeast</name>
    <dbReference type="NCBI Taxonomy" id="34357"/>
    <lineage>
        <taxon>Eukaryota</taxon>
        <taxon>Fungi</taxon>
        <taxon>Dikarya</taxon>
        <taxon>Ascomycota</taxon>
        <taxon>Saccharomycotina</taxon>
        <taxon>Lipomycetes</taxon>
        <taxon>Lipomycetales</taxon>
        <taxon>Lipomycetaceae</taxon>
        <taxon>Lipomyces</taxon>
    </lineage>
</organism>
<name>A0ACC3SZ91_LIPKO</name>
<protein>
    <submittedName>
        <fullName evidence="1">Uncharacterized protein</fullName>
    </submittedName>
</protein>
<dbReference type="EMBL" id="MU971377">
    <property type="protein sequence ID" value="KAK9236942.1"/>
    <property type="molecule type" value="Genomic_DNA"/>
</dbReference>
<keyword evidence="2" id="KW-1185">Reference proteome</keyword>
<evidence type="ECO:0000313" key="2">
    <source>
        <dbReference type="Proteomes" id="UP001433508"/>
    </source>
</evidence>
<accession>A0ACC3SZ91</accession>
<dbReference type="Proteomes" id="UP001433508">
    <property type="component" value="Unassembled WGS sequence"/>
</dbReference>
<comment type="caution">
    <text evidence="1">The sequence shown here is derived from an EMBL/GenBank/DDBJ whole genome shotgun (WGS) entry which is preliminary data.</text>
</comment>